<dbReference type="OrthoDB" id="4529782at2"/>
<evidence type="ECO:0000259" key="2">
    <source>
        <dbReference type="PROSITE" id="PS51898"/>
    </source>
</evidence>
<comment type="caution">
    <text evidence="3">The sequence shown here is derived from an EMBL/GenBank/DDBJ whole genome shotgun (WGS) entry which is preliminary data.</text>
</comment>
<dbReference type="PROSITE" id="PS51898">
    <property type="entry name" value="TYR_RECOMBINASE"/>
    <property type="match status" value="1"/>
</dbReference>
<evidence type="ECO:0000313" key="3">
    <source>
        <dbReference type="EMBL" id="PZF98768.1"/>
    </source>
</evidence>
<organism evidence="3 4">
    <name type="scientific">Micromonospora endophytica</name>
    <dbReference type="NCBI Taxonomy" id="515350"/>
    <lineage>
        <taxon>Bacteria</taxon>
        <taxon>Bacillati</taxon>
        <taxon>Actinomycetota</taxon>
        <taxon>Actinomycetes</taxon>
        <taxon>Micromonosporales</taxon>
        <taxon>Micromonosporaceae</taxon>
        <taxon>Micromonospora</taxon>
    </lineage>
</organism>
<evidence type="ECO:0000256" key="1">
    <source>
        <dbReference type="ARBA" id="ARBA00023172"/>
    </source>
</evidence>
<dbReference type="GO" id="GO:0015074">
    <property type="term" value="P:DNA integration"/>
    <property type="evidence" value="ECO:0007669"/>
    <property type="project" value="InterPro"/>
</dbReference>
<dbReference type="Gene3D" id="1.10.443.10">
    <property type="entry name" value="Intergrase catalytic core"/>
    <property type="match status" value="1"/>
</dbReference>
<dbReference type="AlphaFoldDB" id="A0A2W2D547"/>
<proteinExistence type="predicted"/>
<dbReference type="EMBL" id="POTX01000034">
    <property type="protein sequence ID" value="PZF98768.1"/>
    <property type="molecule type" value="Genomic_DNA"/>
</dbReference>
<feature type="domain" description="Tyr recombinase" evidence="2">
    <location>
        <begin position="56"/>
        <end position="260"/>
    </location>
</feature>
<protein>
    <recommendedName>
        <fullName evidence="2">Tyr recombinase domain-containing protein</fullName>
    </recommendedName>
</protein>
<gene>
    <name evidence="3" type="ORF">C1I93_07830</name>
</gene>
<dbReference type="InterPro" id="IPR013762">
    <property type="entry name" value="Integrase-like_cat_sf"/>
</dbReference>
<accession>A0A2W2D547</accession>
<name>A0A2W2D547_9ACTN</name>
<dbReference type="InterPro" id="IPR002104">
    <property type="entry name" value="Integrase_catalytic"/>
</dbReference>
<keyword evidence="1" id="KW-0233">DNA recombination</keyword>
<dbReference type="InterPro" id="IPR011010">
    <property type="entry name" value="DNA_brk_join_enz"/>
</dbReference>
<dbReference type="SUPFAM" id="SSF56349">
    <property type="entry name" value="DNA breaking-rejoining enzymes"/>
    <property type="match status" value="1"/>
</dbReference>
<dbReference type="Pfam" id="PF00589">
    <property type="entry name" value="Phage_integrase"/>
    <property type="match status" value="1"/>
</dbReference>
<dbReference type="GO" id="GO:0006310">
    <property type="term" value="P:DNA recombination"/>
    <property type="evidence" value="ECO:0007669"/>
    <property type="project" value="UniProtKB-KW"/>
</dbReference>
<evidence type="ECO:0000313" key="4">
    <source>
        <dbReference type="Proteomes" id="UP000248627"/>
    </source>
</evidence>
<reference evidence="3 4" key="1">
    <citation type="submission" date="2018-01" db="EMBL/GenBank/DDBJ databases">
        <title>Draft genome sequence of Jishengella endophytica.</title>
        <authorList>
            <person name="Sahin N."/>
            <person name="Ay H."/>
            <person name="Saygin H."/>
        </authorList>
    </citation>
    <scope>NUCLEOTIDE SEQUENCE [LARGE SCALE GENOMIC DNA]</scope>
    <source>
        <strain evidence="3 4">DSM 45430</strain>
    </source>
</reference>
<dbReference type="GO" id="GO:0003677">
    <property type="term" value="F:DNA binding"/>
    <property type="evidence" value="ECO:0007669"/>
    <property type="project" value="InterPro"/>
</dbReference>
<keyword evidence="4" id="KW-1185">Reference proteome</keyword>
<dbReference type="Proteomes" id="UP000248627">
    <property type="component" value="Unassembled WGS sequence"/>
</dbReference>
<sequence>MPAGHSLPPREQPGRTHIARLVDDCHQARQRTDSPPGSRSPVVHVEKRRVPIGVVRILHPSDLVEDLSIFDFPDQGTPPGETSASPLHLADLHLRENAECAQARAAHVHICHREANVNKARVKTKHPWDLVNGLVRGGLIRRVSPAMIHTYFAYMTSEYPRTAATGHGMLLVQLGGDHYGQPLSAAGARSMFRRAGLRAGLGRVHPHQTRHNFATAVLDASGGNLVIARDAGGWASSATVDEIYGHTDIHDPQFQAVLRKVWSQT</sequence>